<dbReference type="Gene3D" id="3.10.420.10">
    <property type="entry name" value="SecB-like"/>
    <property type="match status" value="1"/>
</dbReference>
<organism evidence="1 2">
    <name type="scientific">Alkaliphilus metalliredigens (strain QYMF)</name>
    <dbReference type="NCBI Taxonomy" id="293826"/>
    <lineage>
        <taxon>Bacteria</taxon>
        <taxon>Bacillati</taxon>
        <taxon>Bacillota</taxon>
        <taxon>Clostridia</taxon>
        <taxon>Peptostreptococcales</taxon>
        <taxon>Natronincolaceae</taxon>
        <taxon>Alkaliphilus</taxon>
    </lineage>
</organism>
<dbReference type="EMBL" id="CP000724">
    <property type="protein sequence ID" value="ABR49271.1"/>
    <property type="molecule type" value="Genomic_DNA"/>
</dbReference>
<dbReference type="SUPFAM" id="SSF54611">
    <property type="entry name" value="SecB-like"/>
    <property type="match status" value="1"/>
</dbReference>
<evidence type="ECO:0008006" key="3">
    <source>
        <dbReference type="Google" id="ProtNLM"/>
    </source>
</evidence>
<dbReference type="AlphaFoldDB" id="A6TSV3"/>
<evidence type="ECO:0000313" key="1">
    <source>
        <dbReference type="EMBL" id="ABR49271.1"/>
    </source>
</evidence>
<name>A6TSV3_ALKMQ</name>
<sequence>MDSKKVLADFQLAGNRVSNFSIETKSLDTRSNTVDLNYDIDYNILEIIEDEERYVGLLEFIIIVKAKIKNSILFKINLKMEGIFIGNPKKLTLEHFEDMLELNGIATLSHLSRSYIISVSSLSGLNPPVKLPMINVHKLRELKDKKNEK</sequence>
<reference evidence="2" key="1">
    <citation type="journal article" date="2016" name="Genome Announc.">
        <title>Complete genome sequence of Alkaliphilus metalliredigens strain QYMF, an alkaliphilic and metal-reducing bacterium isolated from borax-contaminated leachate ponds.</title>
        <authorList>
            <person name="Hwang C."/>
            <person name="Copeland A."/>
            <person name="Lucas S."/>
            <person name="Lapidus A."/>
            <person name="Barry K."/>
            <person name="Detter J.C."/>
            <person name="Glavina Del Rio T."/>
            <person name="Hammon N."/>
            <person name="Israni S."/>
            <person name="Dalin E."/>
            <person name="Tice H."/>
            <person name="Pitluck S."/>
            <person name="Chertkov O."/>
            <person name="Brettin T."/>
            <person name="Bruce D."/>
            <person name="Han C."/>
            <person name="Schmutz J."/>
            <person name="Larimer F."/>
            <person name="Land M.L."/>
            <person name="Hauser L."/>
            <person name="Kyrpides N."/>
            <person name="Mikhailova N."/>
            <person name="Ye Q."/>
            <person name="Zhou J."/>
            <person name="Richardson P."/>
            <person name="Fields M.W."/>
        </authorList>
    </citation>
    <scope>NUCLEOTIDE SEQUENCE [LARGE SCALE GENOMIC DNA]</scope>
    <source>
        <strain evidence="2">QYMF</strain>
    </source>
</reference>
<accession>A6TSV3</accession>
<dbReference type="HOGENOM" id="CLU_1712424_0_0_9"/>
<evidence type="ECO:0000313" key="2">
    <source>
        <dbReference type="Proteomes" id="UP000001572"/>
    </source>
</evidence>
<dbReference type="STRING" id="293826.Amet_3132"/>
<dbReference type="eggNOG" id="ENOG5031384">
    <property type="taxonomic scope" value="Bacteria"/>
</dbReference>
<gene>
    <name evidence="1" type="ordered locus">Amet_3132</name>
</gene>
<protein>
    <recommendedName>
        <fullName evidence="3">Preprotein translocase subunit SecB</fullName>
    </recommendedName>
</protein>
<dbReference type="KEGG" id="amt:Amet_3132"/>
<dbReference type="RefSeq" id="WP_012064237.1">
    <property type="nucleotide sequence ID" value="NC_009633.1"/>
</dbReference>
<proteinExistence type="predicted"/>
<dbReference type="Proteomes" id="UP000001572">
    <property type="component" value="Chromosome"/>
</dbReference>
<dbReference type="InterPro" id="IPR035958">
    <property type="entry name" value="SecB-like_sf"/>
</dbReference>
<keyword evidence="2" id="KW-1185">Reference proteome</keyword>